<comment type="caution">
    <text evidence="1">The sequence shown here is derived from an EMBL/GenBank/DDBJ whole genome shotgun (WGS) entry which is preliminary data.</text>
</comment>
<dbReference type="AlphaFoldDB" id="A0A9X3MPJ4"/>
<dbReference type="Gene3D" id="2.60.40.1710">
    <property type="entry name" value="Subtilisin-like superfamily"/>
    <property type="match status" value="1"/>
</dbReference>
<organism evidence="1 2">
    <name type="scientific">Solirubrobacter ginsenosidimutans</name>
    <dbReference type="NCBI Taxonomy" id="490573"/>
    <lineage>
        <taxon>Bacteria</taxon>
        <taxon>Bacillati</taxon>
        <taxon>Actinomycetota</taxon>
        <taxon>Thermoleophilia</taxon>
        <taxon>Solirubrobacterales</taxon>
        <taxon>Solirubrobacteraceae</taxon>
        <taxon>Solirubrobacter</taxon>
    </lineage>
</organism>
<protein>
    <submittedName>
        <fullName evidence="1">Fn3-like domain-containing protein</fullName>
    </submittedName>
</protein>
<dbReference type="GO" id="GO:0004252">
    <property type="term" value="F:serine-type endopeptidase activity"/>
    <property type="evidence" value="ECO:0007669"/>
    <property type="project" value="InterPro"/>
</dbReference>
<dbReference type="Proteomes" id="UP001149140">
    <property type="component" value="Unassembled WGS sequence"/>
</dbReference>
<evidence type="ECO:0000313" key="1">
    <source>
        <dbReference type="EMBL" id="MDA0159940.1"/>
    </source>
</evidence>
<proteinExistence type="predicted"/>
<reference evidence="1" key="1">
    <citation type="submission" date="2022-10" db="EMBL/GenBank/DDBJ databases">
        <title>The WGS of Solirubrobacter ginsenosidimutans DSM 21036.</title>
        <authorList>
            <person name="Jiang Z."/>
        </authorList>
    </citation>
    <scope>NUCLEOTIDE SEQUENCE</scope>
    <source>
        <strain evidence="1">DSM 21036</strain>
    </source>
</reference>
<dbReference type="EMBL" id="JAPDOD010000004">
    <property type="protein sequence ID" value="MDA0159940.1"/>
    <property type="molecule type" value="Genomic_DNA"/>
</dbReference>
<sequence length="326" mass="34518">MVASALENSADPVSSASGALEPVVRQGSGLVDIDDAIQATTRITPGTLSLGDDGARTRQALTIENRSRGTVTYTLSSAAAPAIAGRDILFARLEPNPSAVTFTLAGRPVSSLTLPARGAARIGIDIAPDPGLSEGAVYGGYLVFTPTDDNDPPLRVPYAGYKGDYQTVPVLTPTTQGFPWLARQTGLSTTGLVLPVYTKQDASAVFTMAPVTFGSRTGADIPFVLVHLNNFARRIRVEVLRPGRRHSLGVALTQDYVPRDQVENLLSTPGGTTTALPFDGTVRRGRQHVRLPDGDYQLVVSAEGPLAGRTDAPETWTSPVFRIQRG</sequence>
<name>A0A9X3MPJ4_9ACTN</name>
<accession>A0A9X3MPJ4</accession>
<gene>
    <name evidence="1" type="ORF">OM076_06685</name>
</gene>
<evidence type="ECO:0000313" key="2">
    <source>
        <dbReference type="Proteomes" id="UP001149140"/>
    </source>
</evidence>
<keyword evidence="2" id="KW-1185">Reference proteome</keyword>
<dbReference type="GO" id="GO:0016020">
    <property type="term" value="C:membrane"/>
    <property type="evidence" value="ECO:0007669"/>
    <property type="project" value="InterPro"/>
</dbReference>